<proteinExistence type="predicted"/>
<sequence length="118" mass="11460">MARMDSGGGDSGGGGDGSVGRGVGGSVDQTHRVTLARFVADMGLQSLLALTSGVGLFGSSRSSSILNGWQAIIEELLLAPTPCASKAASHGAAGAGAGAGPCCAACRCTASKYDLDEA</sequence>
<dbReference type="AlphaFoldDB" id="A0A0D1Z5N7"/>
<dbReference type="RefSeq" id="XP_016218156.1">
    <property type="nucleotide sequence ID" value="XM_016354061.1"/>
</dbReference>
<dbReference type="GeneID" id="27309178"/>
<organism evidence="2 3">
    <name type="scientific">Verruconis gallopava</name>
    <dbReference type="NCBI Taxonomy" id="253628"/>
    <lineage>
        <taxon>Eukaryota</taxon>
        <taxon>Fungi</taxon>
        <taxon>Dikarya</taxon>
        <taxon>Ascomycota</taxon>
        <taxon>Pezizomycotina</taxon>
        <taxon>Dothideomycetes</taxon>
        <taxon>Pleosporomycetidae</taxon>
        <taxon>Venturiales</taxon>
        <taxon>Sympoventuriaceae</taxon>
        <taxon>Verruconis</taxon>
    </lineage>
</organism>
<evidence type="ECO:0000313" key="3">
    <source>
        <dbReference type="Proteomes" id="UP000053259"/>
    </source>
</evidence>
<accession>A0A0D1Z5N7</accession>
<dbReference type="InParanoid" id="A0A0D1Z5N7"/>
<reference evidence="2 3" key="1">
    <citation type="submission" date="2015-01" db="EMBL/GenBank/DDBJ databases">
        <title>The Genome Sequence of Ochroconis gallopava CBS43764.</title>
        <authorList>
            <consortium name="The Broad Institute Genomics Platform"/>
            <person name="Cuomo C."/>
            <person name="de Hoog S."/>
            <person name="Gorbushina A."/>
            <person name="Stielow B."/>
            <person name="Teixiera M."/>
            <person name="Abouelleil A."/>
            <person name="Chapman S.B."/>
            <person name="Priest M."/>
            <person name="Young S.K."/>
            <person name="Wortman J."/>
            <person name="Nusbaum C."/>
            <person name="Birren B."/>
        </authorList>
    </citation>
    <scope>NUCLEOTIDE SEQUENCE [LARGE SCALE GENOMIC DNA]</scope>
    <source>
        <strain evidence="2 3">CBS 43764</strain>
    </source>
</reference>
<dbReference type="EMBL" id="KN847531">
    <property type="protein sequence ID" value="KIW08287.1"/>
    <property type="molecule type" value="Genomic_DNA"/>
</dbReference>
<feature type="region of interest" description="Disordered" evidence="1">
    <location>
        <begin position="1"/>
        <end position="25"/>
    </location>
</feature>
<evidence type="ECO:0000313" key="2">
    <source>
        <dbReference type="EMBL" id="KIW08287.1"/>
    </source>
</evidence>
<gene>
    <name evidence="2" type="ORF">PV09_01205</name>
</gene>
<dbReference type="VEuPathDB" id="FungiDB:PV09_01205"/>
<evidence type="ECO:0000256" key="1">
    <source>
        <dbReference type="SAM" id="MobiDB-lite"/>
    </source>
</evidence>
<dbReference type="HOGENOM" id="CLU_2074967_0_0_1"/>
<dbReference type="Proteomes" id="UP000053259">
    <property type="component" value="Unassembled WGS sequence"/>
</dbReference>
<name>A0A0D1Z5N7_9PEZI</name>
<protein>
    <submittedName>
        <fullName evidence="2">Uncharacterized protein</fullName>
    </submittedName>
</protein>
<keyword evidence="3" id="KW-1185">Reference proteome</keyword>